<keyword evidence="7" id="KW-0503">Monooxygenase</keyword>
<reference evidence="9 10" key="3">
    <citation type="submission" date="2019-11" db="EMBL/GenBank/DDBJ databases">
        <title>A de novo genome assembly of a pear dwarfing rootstock.</title>
        <authorList>
            <person name="Wang F."/>
            <person name="Wang J."/>
            <person name="Li S."/>
            <person name="Zhang Y."/>
            <person name="Fang M."/>
            <person name="Ma L."/>
            <person name="Zhao Y."/>
            <person name="Jiang S."/>
        </authorList>
    </citation>
    <scope>NUCLEOTIDE SEQUENCE [LARGE SCALE GENOMIC DNA]</scope>
    <source>
        <strain evidence="9">S2</strain>
        <tissue evidence="9">Leaf</tissue>
    </source>
</reference>
<keyword evidence="8" id="KW-0732">Signal</keyword>
<evidence type="ECO:0000256" key="7">
    <source>
        <dbReference type="ARBA" id="ARBA00023033"/>
    </source>
</evidence>
<keyword evidence="3" id="KW-0349">Heme</keyword>
<keyword evidence="10" id="KW-1185">Reference proteome</keyword>
<name>A0A5N5HD29_9ROSA</name>
<dbReference type="GO" id="GO:0016705">
    <property type="term" value="F:oxidoreductase activity, acting on paired donors, with incorporation or reduction of molecular oxygen"/>
    <property type="evidence" value="ECO:0007669"/>
    <property type="project" value="InterPro"/>
</dbReference>
<sequence length="116" mass="12927">MALIAPFFIWLPFLLLLVPLLQLKKKQHLPNNPQKQKPLPRSPPKLPLIGNLHQLGSSLHQSLWQLSKKYGPVMLLRLGCIPTVIISSAEAAKDVLKTNNLYCCSRPSSAGARRLT</sequence>
<reference evidence="9 10" key="1">
    <citation type="submission" date="2019-09" db="EMBL/GenBank/DDBJ databases">
        <authorList>
            <person name="Ou C."/>
        </authorList>
    </citation>
    <scope>NUCLEOTIDE SEQUENCE [LARGE SCALE GENOMIC DNA]</scope>
    <source>
        <strain evidence="9">S2</strain>
        <tissue evidence="9">Leaf</tissue>
    </source>
</reference>
<dbReference type="GO" id="GO:0005506">
    <property type="term" value="F:iron ion binding"/>
    <property type="evidence" value="ECO:0007669"/>
    <property type="project" value="InterPro"/>
</dbReference>
<evidence type="ECO:0000256" key="8">
    <source>
        <dbReference type="SAM" id="SignalP"/>
    </source>
</evidence>
<proteinExistence type="inferred from homology"/>
<evidence type="ECO:0000313" key="9">
    <source>
        <dbReference type="EMBL" id="KAB2624817.1"/>
    </source>
</evidence>
<feature type="signal peptide" evidence="8">
    <location>
        <begin position="1"/>
        <end position="23"/>
    </location>
</feature>
<feature type="chain" id="PRO_5024272841" evidence="8">
    <location>
        <begin position="24"/>
        <end position="116"/>
    </location>
</feature>
<dbReference type="Gene3D" id="1.10.630.10">
    <property type="entry name" value="Cytochrome P450"/>
    <property type="match status" value="1"/>
</dbReference>
<dbReference type="GO" id="GO:0020037">
    <property type="term" value="F:heme binding"/>
    <property type="evidence" value="ECO:0007669"/>
    <property type="project" value="InterPro"/>
</dbReference>
<evidence type="ECO:0000313" key="10">
    <source>
        <dbReference type="Proteomes" id="UP000327157"/>
    </source>
</evidence>
<keyword evidence="5" id="KW-0560">Oxidoreductase</keyword>
<dbReference type="AlphaFoldDB" id="A0A5N5HD29"/>
<dbReference type="Pfam" id="PF00067">
    <property type="entry name" value="p450"/>
    <property type="match status" value="1"/>
</dbReference>
<dbReference type="InterPro" id="IPR001128">
    <property type="entry name" value="Cyt_P450"/>
</dbReference>
<dbReference type="GO" id="GO:0004497">
    <property type="term" value="F:monooxygenase activity"/>
    <property type="evidence" value="ECO:0007669"/>
    <property type="project" value="UniProtKB-KW"/>
</dbReference>
<gene>
    <name evidence="9" type="ORF">D8674_016477</name>
</gene>
<dbReference type="SUPFAM" id="SSF48264">
    <property type="entry name" value="Cytochrome P450"/>
    <property type="match status" value="1"/>
</dbReference>
<dbReference type="EMBL" id="SMOL01000160">
    <property type="protein sequence ID" value="KAB2624817.1"/>
    <property type="molecule type" value="Genomic_DNA"/>
</dbReference>
<dbReference type="Proteomes" id="UP000327157">
    <property type="component" value="Chromosome 16"/>
</dbReference>
<comment type="similarity">
    <text evidence="2">Belongs to the cytochrome P450 family.</text>
</comment>
<keyword evidence="6" id="KW-0408">Iron</keyword>
<comment type="caution">
    <text evidence="9">The sequence shown here is derived from an EMBL/GenBank/DDBJ whole genome shotgun (WGS) entry which is preliminary data.</text>
</comment>
<dbReference type="PANTHER" id="PTHR47955:SF19">
    <property type="entry name" value="CYTOCHROME P450 71A9-LIKE ISOFORM X1"/>
    <property type="match status" value="1"/>
</dbReference>
<evidence type="ECO:0000256" key="2">
    <source>
        <dbReference type="ARBA" id="ARBA00010617"/>
    </source>
</evidence>
<evidence type="ECO:0000256" key="6">
    <source>
        <dbReference type="ARBA" id="ARBA00023004"/>
    </source>
</evidence>
<comment type="cofactor">
    <cofactor evidence="1">
        <name>heme</name>
        <dbReference type="ChEBI" id="CHEBI:30413"/>
    </cofactor>
</comment>
<dbReference type="OrthoDB" id="989221at2759"/>
<protein>
    <submittedName>
        <fullName evidence="9">Cytochrome P450 71B36-like</fullName>
    </submittedName>
</protein>
<organism evidence="9 10">
    <name type="scientific">Pyrus ussuriensis x Pyrus communis</name>
    <dbReference type="NCBI Taxonomy" id="2448454"/>
    <lineage>
        <taxon>Eukaryota</taxon>
        <taxon>Viridiplantae</taxon>
        <taxon>Streptophyta</taxon>
        <taxon>Embryophyta</taxon>
        <taxon>Tracheophyta</taxon>
        <taxon>Spermatophyta</taxon>
        <taxon>Magnoliopsida</taxon>
        <taxon>eudicotyledons</taxon>
        <taxon>Gunneridae</taxon>
        <taxon>Pentapetalae</taxon>
        <taxon>rosids</taxon>
        <taxon>fabids</taxon>
        <taxon>Rosales</taxon>
        <taxon>Rosaceae</taxon>
        <taxon>Amygdaloideae</taxon>
        <taxon>Maleae</taxon>
        <taxon>Pyrus</taxon>
    </lineage>
</organism>
<evidence type="ECO:0000256" key="4">
    <source>
        <dbReference type="ARBA" id="ARBA00022723"/>
    </source>
</evidence>
<dbReference type="PANTHER" id="PTHR47955">
    <property type="entry name" value="CYTOCHROME P450 FAMILY 71 PROTEIN"/>
    <property type="match status" value="1"/>
</dbReference>
<evidence type="ECO:0000256" key="5">
    <source>
        <dbReference type="ARBA" id="ARBA00023002"/>
    </source>
</evidence>
<evidence type="ECO:0000256" key="3">
    <source>
        <dbReference type="ARBA" id="ARBA00022617"/>
    </source>
</evidence>
<dbReference type="InterPro" id="IPR036396">
    <property type="entry name" value="Cyt_P450_sf"/>
</dbReference>
<accession>A0A5N5HD29</accession>
<evidence type="ECO:0000256" key="1">
    <source>
        <dbReference type="ARBA" id="ARBA00001971"/>
    </source>
</evidence>
<reference evidence="10" key="2">
    <citation type="submission" date="2019-10" db="EMBL/GenBank/DDBJ databases">
        <title>A de novo genome assembly of a pear dwarfing rootstock.</title>
        <authorList>
            <person name="Wang F."/>
            <person name="Wang J."/>
            <person name="Li S."/>
            <person name="Zhang Y."/>
            <person name="Fang M."/>
            <person name="Ma L."/>
            <person name="Zhao Y."/>
            <person name="Jiang S."/>
        </authorList>
    </citation>
    <scope>NUCLEOTIDE SEQUENCE [LARGE SCALE GENOMIC DNA]</scope>
</reference>
<keyword evidence="4" id="KW-0479">Metal-binding</keyword>